<feature type="compositionally biased region" description="Polar residues" evidence="1">
    <location>
        <begin position="22"/>
        <end position="35"/>
    </location>
</feature>
<feature type="region of interest" description="Disordered" evidence="1">
    <location>
        <begin position="22"/>
        <end position="41"/>
    </location>
</feature>
<protein>
    <submittedName>
        <fullName evidence="2">Uncharacterized protein</fullName>
    </submittedName>
</protein>
<evidence type="ECO:0000256" key="1">
    <source>
        <dbReference type="SAM" id="MobiDB-lite"/>
    </source>
</evidence>
<comment type="caution">
    <text evidence="2">The sequence shown here is derived from an EMBL/GenBank/DDBJ whole genome shotgun (WGS) entry which is preliminary data.</text>
</comment>
<name>G9YPU1_FLAPL</name>
<reference evidence="2 3" key="1">
    <citation type="submission" date="2011-08" db="EMBL/GenBank/DDBJ databases">
        <authorList>
            <person name="Weinstock G."/>
            <person name="Sodergren E."/>
            <person name="Clifton S."/>
            <person name="Fulton L."/>
            <person name="Fulton B."/>
            <person name="Courtney L."/>
            <person name="Fronick C."/>
            <person name="Harrison M."/>
            <person name="Strong C."/>
            <person name="Farmer C."/>
            <person name="Delahaunty K."/>
            <person name="Markovic C."/>
            <person name="Hall O."/>
            <person name="Minx P."/>
            <person name="Tomlinson C."/>
            <person name="Mitreva M."/>
            <person name="Hou S."/>
            <person name="Chen J."/>
            <person name="Wollam A."/>
            <person name="Pepin K.H."/>
            <person name="Johnson M."/>
            <person name="Bhonagiri V."/>
            <person name="Zhang X."/>
            <person name="Suruliraj S."/>
            <person name="Warren W."/>
            <person name="Chinwalla A."/>
            <person name="Mardis E.R."/>
            <person name="Wilson R.K."/>
        </authorList>
    </citation>
    <scope>NUCLEOTIDE SEQUENCE [LARGE SCALE GENOMIC DNA]</scope>
    <source>
        <strain evidence="2 3">ATCC 29863</strain>
    </source>
</reference>
<dbReference type="EMBL" id="AGCK01000113">
    <property type="protein sequence ID" value="EHM52376.1"/>
    <property type="molecule type" value="Genomic_DNA"/>
</dbReference>
<gene>
    <name evidence="2" type="ORF">HMPREF0372_01530</name>
</gene>
<dbReference type="Proteomes" id="UP000004459">
    <property type="component" value="Unassembled WGS sequence"/>
</dbReference>
<dbReference type="AlphaFoldDB" id="G9YPU1"/>
<accession>G9YPU1</accession>
<dbReference type="HOGENOM" id="CLU_3270418_0_0_9"/>
<proteinExistence type="predicted"/>
<evidence type="ECO:0000313" key="3">
    <source>
        <dbReference type="Proteomes" id="UP000004459"/>
    </source>
</evidence>
<evidence type="ECO:0000313" key="2">
    <source>
        <dbReference type="EMBL" id="EHM52376.1"/>
    </source>
</evidence>
<organism evidence="2 3">
    <name type="scientific">Flavonifractor plautii ATCC 29863</name>
    <dbReference type="NCBI Taxonomy" id="411475"/>
    <lineage>
        <taxon>Bacteria</taxon>
        <taxon>Bacillati</taxon>
        <taxon>Bacillota</taxon>
        <taxon>Clostridia</taxon>
        <taxon>Eubacteriales</taxon>
        <taxon>Oscillospiraceae</taxon>
        <taxon>Flavonifractor</taxon>
    </lineage>
</organism>
<sequence length="41" mass="4585">MGEKGVARPSLELGSGLYRRAIQTQKTHPSHNLLTPVNDRR</sequence>